<feature type="compositionally biased region" description="Low complexity" evidence="2">
    <location>
        <begin position="15"/>
        <end position="29"/>
    </location>
</feature>
<dbReference type="Pfam" id="PF03816">
    <property type="entry name" value="LytR_cpsA_psr"/>
    <property type="match status" value="1"/>
</dbReference>
<keyword evidence="3" id="KW-1133">Transmembrane helix</keyword>
<dbReference type="RefSeq" id="WP_290110013.1">
    <property type="nucleotide sequence ID" value="NZ_JAUEPL010000003.1"/>
</dbReference>
<feature type="transmembrane region" description="Helical" evidence="3">
    <location>
        <begin position="109"/>
        <end position="132"/>
    </location>
</feature>
<name>A0ABT7Z106_9ACTN</name>
<evidence type="ECO:0000313" key="5">
    <source>
        <dbReference type="EMBL" id="MDN3293177.1"/>
    </source>
</evidence>
<dbReference type="InterPro" id="IPR050922">
    <property type="entry name" value="LytR/CpsA/Psr_CW_biosynth"/>
</dbReference>
<dbReference type="EMBL" id="JAUEPL010000003">
    <property type="protein sequence ID" value="MDN3293177.1"/>
    <property type="molecule type" value="Genomic_DNA"/>
</dbReference>
<dbReference type="PANTHER" id="PTHR33392:SF6">
    <property type="entry name" value="POLYISOPRENYL-TEICHOIC ACID--PEPTIDOGLYCAN TEICHOIC ACID TRANSFERASE TAGU"/>
    <property type="match status" value="1"/>
</dbReference>
<proteinExistence type="inferred from homology"/>
<organism evidence="5 6">
    <name type="scientific">Streptomyces ficellus</name>
    <dbReference type="NCBI Taxonomy" id="1977088"/>
    <lineage>
        <taxon>Bacteria</taxon>
        <taxon>Bacillati</taxon>
        <taxon>Actinomycetota</taxon>
        <taxon>Actinomycetes</taxon>
        <taxon>Kitasatosporales</taxon>
        <taxon>Streptomycetaceae</taxon>
        <taxon>Streptomyces</taxon>
    </lineage>
</organism>
<sequence>MTDSAGTPPEPDPPSGASGPGSPAGDAASEQSGPPAPGNARTPSGGKRGKRVKSTQSSKGIKSSRTAKNGRSGRKRARTATKESRRVSSTRTPAPRPTRQDLRRFRPRWLRAAAFAGAVVVLGAAGTGWWLYQKLDGNITTDTSAATELERYAKERPASLVRGARNILLIGSDTRAGSGNAQYGRDKGTQRSDTTILLHLAAHGRGVTAVSVPRDLMVRVPSCRKRDGTRTAAQFAQFNSAFELGGTACTIRTVEKLTGIRVDHHVVIDFRGFKDMVNAVGGVRVCVSKPIHDPDAKLNLKAGARTLNGEQALGYVRARKSLGDGSDTERMERQQQFLAALVNKVHSNGVLLNPARLYPVLDAATKSLTTDPGLDSLKDLYDLSRAMRSVPTEKVQFLTVPRRPYSGNPNRDELVQPSANSLFKRLRDDEPVVVVPGDGQPESGGEEPGAPSGQRGDASPSAAPTFAGTNAAVGTCR</sequence>
<comment type="caution">
    <text evidence="5">The sequence shown here is derived from an EMBL/GenBank/DDBJ whole genome shotgun (WGS) entry which is preliminary data.</text>
</comment>
<keyword evidence="3" id="KW-0472">Membrane</keyword>
<reference evidence="5" key="1">
    <citation type="submission" date="2023-06" db="EMBL/GenBank/DDBJ databases">
        <title>WGS-Sequencing of Streptomyces ficellus isolate 21 collected from sand in Gara Djebilet Iron Mine in Algeria.</title>
        <authorList>
            <person name="Zegers G.P."/>
            <person name="Gomez A."/>
            <person name="Gueddou A."/>
            <person name="Zahara A.F."/>
            <person name="Worth M."/>
            <person name="Sevigny J.L."/>
            <person name="Tisa L."/>
        </authorList>
    </citation>
    <scope>NUCLEOTIDE SEQUENCE</scope>
    <source>
        <strain evidence="5">AS11</strain>
    </source>
</reference>
<keyword evidence="6" id="KW-1185">Reference proteome</keyword>
<dbReference type="Gene3D" id="3.40.630.190">
    <property type="entry name" value="LCP protein"/>
    <property type="match status" value="1"/>
</dbReference>
<evidence type="ECO:0000313" key="6">
    <source>
        <dbReference type="Proteomes" id="UP001174050"/>
    </source>
</evidence>
<keyword evidence="3" id="KW-0812">Transmembrane</keyword>
<feature type="region of interest" description="Disordered" evidence="2">
    <location>
        <begin position="425"/>
        <end position="477"/>
    </location>
</feature>
<dbReference type="InterPro" id="IPR004474">
    <property type="entry name" value="LytR_CpsA_psr"/>
</dbReference>
<dbReference type="NCBIfam" id="TIGR00350">
    <property type="entry name" value="lytR_cpsA_psr"/>
    <property type="match status" value="1"/>
</dbReference>
<dbReference type="PANTHER" id="PTHR33392">
    <property type="entry name" value="POLYISOPRENYL-TEICHOIC ACID--PEPTIDOGLYCAN TEICHOIC ACID TRANSFERASE TAGU"/>
    <property type="match status" value="1"/>
</dbReference>
<comment type="similarity">
    <text evidence="1">Belongs to the LytR/CpsA/Psr (LCP) family.</text>
</comment>
<feature type="compositionally biased region" description="Polar residues" evidence="2">
    <location>
        <begin position="54"/>
        <end position="69"/>
    </location>
</feature>
<feature type="compositionally biased region" description="Low complexity" evidence="2">
    <location>
        <begin position="432"/>
        <end position="454"/>
    </location>
</feature>
<accession>A0ABT7Z106</accession>
<feature type="domain" description="Cell envelope-related transcriptional attenuator" evidence="4">
    <location>
        <begin position="191"/>
        <end position="346"/>
    </location>
</feature>
<feature type="region of interest" description="Disordered" evidence="2">
    <location>
        <begin position="1"/>
        <end position="103"/>
    </location>
</feature>
<gene>
    <name evidence="5" type="ORF">QWM81_03760</name>
</gene>
<protein>
    <submittedName>
        <fullName evidence="5">LCP family protein</fullName>
    </submittedName>
</protein>
<evidence type="ECO:0000259" key="4">
    <source>
        <dbReference type="Pfam" id="PF03816"/>
    </source>
</evidence>
<dbReference type="Proteomes" id="UP001174050">
    <property type="component" value="Unassembled WGS sequence"/>
</dbReference>
<evidence type="ECO:0000256" key="3">
    <source>
        <dbReference type="SAM" id="Phobius"/>
    </source>
</evidence>
<evidence type="ECO:0000256" key="1">
    <source>
        <dbReference type="ARBA" id="ARBA00006068"/>
    </source>
</evidence>
<evidence type="ECO:0000256" key="2">
    <source>
        <dbReference type="SAM" id="MobiDB-lite"/>
    </source>
</evidence>